<feature type="domain" description="AMP-dependent synthetase/ligase" evidence="2">
    <location>
        <begin position="21"/>
        <end position="412"/>
    </location>
</feature>
<dbReference type="Proteomes" id="UP000603200">
    <property type="component" value="Unassembled WGS sequence"/>
</dbReference>
<gene>
    <name evidence="3" type="ORF">Ahu01nite_092600</name>
</gene>
<organism evidence="3 4">
    <name type="scientific">Winogradskya humida</name>
    <dbReference type="NCBI Taxonomy" id="113566"/>
    <lineage>
        <taxon>Bacteria</taxon>
        <taxon>Bacillati</taxon>
        <taxon>Actinomycetota</taxon>
        <taxon>Actinomycetes</taxon>
        <taxon>Micromonosporales</taxon>
        <taxon>Micromonosporaceae</taxon>
        <taxon>Winogradskya</taxon>
    </lineage>
</organism>
<name>A0ABQ4A5Q1_9ACTN</name>
<protein>
    <recommendedName>
        <fullName evidence="2">AMP-dependent synthetase/ligase domain-containing protein</fullName>
    </recommendedName>
</protein>
<dbReference type="PROSITE" id="PS00455">
    <property type="entry name" value="AMP_BINDING"/>
    <property type="match status" value="1"/>
</dbReference>
<dbReference type="InterPro" id="IPR020845">
    <property type="entry name" value="AMP-binding_CS"/>
</dbReference>
<dbReference type="PANTHER" id="PTHR22754">
    <property type="entry name" value="DISCO-INTERACTING PROTEIN 2 DIP2 -RELATED"/>
    <property type="match status" value="1"/>
</dbReference>
<reference evidence="3 4" key="1">
    <citation type="submission" date="2021-01" db="EMBL/GenBank/DDBJ databases">
        <title>Whole genome shotgun sequence of Actinoplanes humidus NBRC 14915.</title>
        <authorList>
            <person name="Komaki H."/>
            <person name="Tamura T."/>
        </authorList>
    </citation>
    <scope>NUCLEOTIDE SEQUENCE [LARGE SCALE GENOMIC DNA]</scope>
    <source>
        <strain evidence="3 4">NBRC 14915</strain>
    </source>
</reference>
<dbReference type="Gene3D" id="3.40.50.12780">
    <property type="entry name" value="N-terminal domain of ligase-like"/>
    <property type="match status" value="1"/>
</dbReference>
<evidence type="ECO:0000313" key="3">
    <source>
        <dbReference type="EMBL" id="GIE26158.1"/>
    </source>
</evidence>
<evidence type="ECO:0000259" key="2">
    <source>
        <dbReference type="Pfam" id="PF00501"/>
    </source>
</evidence>
<evidence type="ECO:0000256" key="1">
    <source>
        <dbReference type="ARBA" id="ARBA00006432"/>
    </source>
</evidence>
<dbReference type="Gene3D" id="3.30.300.30">
    <property type="match status" value="1"/>
</dbReference>
<dbReference type="Pfam" id="PF00501">
    <property type="entry name" value="AMP-binding"/>
    <property type="match status" value="1"/>
</dbReference>
<comment type="similarity">
    <text evidence="1">Belongs to the ATP-dependent AMP-binding enzyme family.</text>
</comment>
<dbReference type="SUPFAM" id="SSF56801">
    <property type="entry name" value="Acetyl-CoA synthetase-like"/>
    <property type="match status" value="1"/>
</dbReference>
<dbReference type="InterPro" id="IPR000873">
    <property type="entry name" value="AMP-dep_synth/lig_dom"/>
</dbReference>
<dbReference type="EMBL" id="BOMN01000137">
    <property type="protein sequence ID" value="GIE26158.1"/>
    <property type="molecule type" value="Genomic_DNA"/>
</dbReference>
<dbReference type="InterPro" id="IPR042099">
    <property type="entry name" value="ANL_N_sf"/>
</dbReference>
<comment type="caution">
    <text evidence="3">The sequence shown here is derived from an EMBL/GenBank/DDBJ whole genome shotgun (WGS) entry which is preliminary data.</text>
</comment>
<keyword evidence="4" id="KW-1185">Reference proteome</keyword>
<evidence type="ECO:0000313" key="4">
    <source>
        <dbReference type="Proteomes" id="UP000603200"/>
    </source>
</evidence>
<sequence length="558" mass="58998">MRPGLLDGDTLGACLTRLVAHSPGSAATFPGSGERLPPADLDASATAAAHGLRDAGVVPGEVVGLLVPTTNRLFTTMFGLWRAGAAISVLPVQAGFGDAGTTAKRLARIADTAGMRHLVLDPEYAAIGDELRELMPELVVLEPFRDGAADPGPGAGPLPVVDPEDLAVVQFTSGSTSSPKGVMLPHRAVVAGLKACVVSGAFSPDDVFVQWVPVFHDMGLIGLLSHWLNGADVHIFTPTAFLRQPAKFLAYIAAVGGSVVTGPNFSYDYLLDAVGPEQLAELDLSRWRLAFNGSEPVQIATVDRFTTTLAPYGLDPSVMYPVYGMAEATLSVSYPVPGTVPRSLSIDRDALATTGLVHEVAADHPAAKHVVSVGQAVHGITLRIVAPDGSVAGDGRLGEIQISGPPVTTGYYRDPAATERLFDGGWLRTGDLGFLLGDDLYVAGRLREMVVVRGQNYFPDDVEAVAREVPGVYRRRCVAFSDVDEDGAEHIGVIVEAKPELADALRQEVAGRVSNELDLGAVRVYVVKPRWLPRTTSGKWQRGLASRLLADELKGASR</sequence>
<dbReference type="InterPro" id="IPR045851">
    <property type="entry name" value="AMP-bd_C_sf"/>
</dbReference>
<accession>A0ABQ4A5Q1</accession>
<dbReference type="RefSeq" id="WP_203843071.1">
    <property type="nucleotide sequence ID" value="NZ_BAAATV010000031.1"/>
</dbReference>
<dbReference type="PANTHER" id="PTHR22754:SF32">
    <property type="entry name" value="DISCO-INTERACTING PROTEIN 2"/>
    <property type="match status" value="1"/>
</dbReference>
<proteinExistence type="inferred from homology"/>